<proteinExistence type="predicted"/>
<feature type="compositionally biased region" description="Polar residues" evidence="1">
    <location>
        <begin position="97"/>
        <end position="106"/>
    </location>
</feature>
<dbReference type="EMBL" id="KV429089">
    <property type="protein sequence ID" value="KZT66418.1"/>
    <property type="molecule type" value="Genomic_DNA"/>
</dbReference>
<accession>A0A165N2B8</accession>
<organism evidence="2 3">
    <name type="scientific">Daedalea quercina L-15889</name>
    <dbReference type="NCBI Taxonomy" id="1314783"/>
    <lineage>
        <taxon>Eukaryota</taxon>
        <taxon>Fungi</taxon>
        <taxon>Dikarya</taxon>
        <taxon>Basidiomycota</taxon>
        <taxon>Agaricomycotina</taxon>
        <taxon>Agaricomycetes</taxon>
        <taxon>Polyporales</taxon>
        <taxon>Fomitopsis</taxon>
    </lineage>
</organism>
<dbReference type="AlphaFoldDB" id="A0A165N2B8"/>
<evidence type="ECO:0000256" key="1">
    <source>
        <dbReference type="SAM" id="MobiDB-lite"/>
    </source>
</evidence>
<gene>
    <name evidence="2" type="ORF">DAEQUDRAFT_739987</name>
</gene>
<feature type="region of interest" description="Disordered" evidence="1">
    <location>
        <begin position="79"/>
        <end position="127"/>
    </location>
</feature>
<evidence type="ECO:0000313" key="3">
    <source>
        <dbReference type="Proteomes" id="UP000076727"/>
    </source>
</evidence>
<sequence length="182" mass="19778">MGEPLFGTRQAVRRQGATAGRVRDRRRTGVFSTPKWETQRDTDSERAVLWVFCQLGLRSYSSALPAHYVTRRTNLSASGRQPVGTAACSQRGRCGSRASTFSSGITAHSPPPLAWRTGNTDESGSDVPARDRKVLGVYYMRISMRRAHLSGGATMGPAISRLANAEAKFPISDHAGACPRLE</sequence>
<dbReference type="Proteomes" id="UP000076727">
    <property type="component" value="Unassembled WGS sequence"/>
</dbReference>
<feature type="region of interest" description="Disordered" evidence="1">
    <location>
        <begin position="1"/>
        <end position="26"/>
    </location>
</feature>
<protein>
    <submittedName>
        <fullName evidence="2">Uncharacterized protein</fullName>
    </submittedName>
</protein>
<keyword evidence="3" id="KW-1185">Reference proteome</keyword>
<reference evidence="2 3" key="1">
    <citation type="journal article" date="2016" name="Mol. Biol. Evol.">
        <title>Comparative Genomics of Early-Diverging Mushroom-Forming Fungi Provides Insights into the Origins of Lignocellulose Decay Capabilities.</title>
        <authorList>
            <person name="Nagy L.G."/>
            <person name="Riley R."/>
            <person name="Tritt A."/>
            <person name="Adam C."/>
            <person name="Daum C."/>
            <person name="Floudas D."/>
            <person name="Sun H."/>
            <person name="Yadav J.S."/>
            <person name="Pangilinan J."/>
            <person name="Larsson K.H."/>
            <person name="Matsuura K."/>
            <person name="Barry K."/>
            <person name="Labutti K."/>
            <person name="Kuo R."/>
            <person name="Ohm R.A."/>
            <person name="Bhattacharya S.S."/>
            <person name="Shirouzu T."/>
            <person name="Yoshinaga Y."/>
            <person name="Martin F.M."/>
            <person name="Grigoriev I.V."/>
            <person name="Hibbett D.S."/>
        </authorList>
    </citation>
    <scope>NUCLEOTIDE SEQUENCE [LARGE SCALE GENOMIC DNA]</scope>
    <source>
        <strain evidence="2 3">L-15889</strain>
    </source>
</reference>
<evidence type="ECO:0000313" key="2">
    <source>
        <dbReference type="EMBL" id="KZT66418.1"/>
    </source>
</evidence>
<name>A0A165N2B8_9APHY</name>